<keyword evidence="1" id="KW-0560">Oxidoreductase</keyword>
<dbReference type="OrthoDB" id="9147239at2"/>
<dbReference type="GO" id="GO:0071949">
    <property type="term" value="F:FAD binding"/>
    <property type="evidence" value="ECO:0007669"/>
    <property type="project" value="InterPro"/>
</dbReference>
<protein>
    <submittedName>
        <fullName evidence="4">FAD-binding protein</fullName>
    </submittedName>
</protein>
<feature type="domain" description="FAD-binding" evidence="3">
    <location>
        <begin position="6"/>
        <end position="335"/>
    </location>
</feature>
<dbReference type="SUPFAM" id="SSF51905">
    <property type="entry name" value="FAD/NAD(P)-binding domain"/>
    <property type="match status" value="1"/>
</dbReference>
<dbReference type="Pfam" id="PF01494">
    <property type="entry name" value="FAD_binding_3"/>
    <property type="match status" value="1"/>
</dbReference>
<dbReference type="InterPro" id="IPR050493">
    <property type="entry name" value="FAD-dep_Monooxygenase_BioMet"/>
</dbReference>
<accession>A0A6N6WF10</accession>
<dbReference type="EMBL" id="VOSW01000023">
    <property type="protein sequence ID" value="KAE8759252.1"/>
    <property type="molecule type" value="Genomic_DNA"/>
</dbReference>
<dbReference type="NCBIfam" id="NF005313">
    <property type="entry name" value="PRK06847.1"/>
    <property type="match status" value="1"/>
</dbReference>
<reference evidence="4 5" key="1">
    <citation type="journal article" date="2020" name="Int. J. Syst. Evol. Microbiol.">
        <title>Paraburkholderia madseniana sp. nov., a phenolic acid-degrading bacterium isolated from acidic forest soil.</title>
        <authorList>
            <person name="Wilhelm R.C."/>
            <person name="Murphy S.J.L."/>
            <person name="Feriancek N.M."/>
            <person name="Karasz D.C."/>
            <person name="DeRito C.M."/>
            <person name="Newman J.D."/>
            <person name="Buckley D.H."/>
        </authorList>
    </citation>
    <scope>NUCLEOTIDE SEQUENCE [LARGE SCALE GENOMIC DNA]</scope>
    <source>
        <strain evidence="4 5">RP11</strain>
    </source>
</reference>
<dbReference type="Proteomes" id="UP000463700">
    <property type="component" value="Unassembled WGS sequence"/>
</dbReference>
<sequence length="379" mass="41704">MPTIRRVLIVGAGIGGLTAAIALRRNGINVEMVEQNPNWSVYGVGIIQPNNMLRALDCIGLAQQCAEDGAGFPGWRIHDKDGNHLMDAPSTCAAAPAYPENNGITRPRLQKILSDAALSAGATVSLGTTIDAIHDEGNAVRVTFPDGTSSSYDLVIGADGIYSKVRELLFGDKYRPLYIGQAVWRYNLPRLPSVTWGEMFFGPDSKVGLVPMAEKEMYMLLVSSEPGNPWMDRAQLADNMRQRLSAYTGPVAQLRERITDSAAVVYKPMETLLMPDPWYRGRTILIGDAAHAATPHLAQGAAMAIEDAVLLGELLGRDSGLQEVLDEFMRRRFERVRFVFDSCNQISTWEKQEWLGENDPNAKPGELLHSAILELMNDY</sequence>
<dbReference type="RefSeq" id="WP_154560261.1">
    <property type="nucleotide sequence ID" value="NZ_VOSW01000023.1"/>
</dbReference>
<keyword evidence="2" id="KW-0503">Monooxygenase</keyword>
<dbReference type="InterPro" id="IPR002938">
    <property type="entry name" value="FAD-bd"/>
</dbReference>
<dbReference type="PANTHER" id="PTHR13789:SF309">
    <property type="entry name" value="PUTATIVE (AFU_ORTHOLOGUE AFUA_6G14510)-RELATED"/>
    <property type="match status" value="1"/>
</dbReference>
<name>A0A6N6WF10_9BURK</name>
<dbReference type="PRINTS" id="PR00420">
    <property type="entry name" value="RNGMNOXGNASE"/>
</dbReference>
<evidence type="ECO:0000259" key="3">
    <source>
        <dbReference type="Pfam" id="PF01494"/>
    </source>
</evidence>
<gene>
    <name evidence="4" type="ORF">FSO04_14025</name>
</gene>
<comment type="caution">
    <text evidence="4">The sequence shown here is derived from an EMBL/GenBank/DDBJ whole genome shotgun (WGS) entry which is preliminary data.</text>
</comment>
<dbReference type="InterPro" id="IPR036188">
    <property type="entry name" value="FAD/NAD-bd_sf"/>
</dbReference>
<dbReference type="Gene3D" id="3.50.50.60">
    <property type="entry name" value="FAD/NAD(P)-binding domain"/>
    <property type="match status" value="1"/>
</dbReference>
<organism evidence="4 5">
    <name type="scientific">Paraburkholderia madseniana</name>
    <dbReference type="NCBI Taxonomy" id="2599607"/>
    <lineage>
        <taxon>Bacteria</taxon>
        <taxon>Pseudomonadati</taxon>
        <taxon>Pseudomonadota</taxon>
        <taxon>Betaproteobacteria</taxon>
        <taxon>Burkholderiales</taxon>
        <taxon>Burkholderiaceae</taxon>
        <taxon>Paraburkholderia</taxon>
    </lineage>
</organism>
<evidence type="ECO:0000256" key="2">
    <source>
        <dbReference type="ARBA" id="ARBA00023033"/>
    </source>
</evidence>
<dbReference type="PANTHER" id="PTHR13789">
    <property type="entry name" value="MONOOXYGENASE"/>
    <property type="match status" value="1"/>
</dbReference>
<dbReference type="GO" id="GO:0004497">
    <property type="term" value="F:monooxygenase activity"/>
    <property type="evidence" value="ECO:0007669"/>
    <property type="project" value="UniProtKB-KW"/>
</dbReference>
<dbReference type="AlphaFoldDB" id="A0A6N6WF10"/>
<evidence type="ECO:0000313" key="4">
    <source>
        <dbReference type="EMBL" id="KAE8759252.1"/>
    </source>
</evidence>
<proteinExistence type="predicted"/>
<evidence type="ECO:0000256" key="1">
    <source>
        <dbReference type="ARBA" id="ARBA00023002"/>
    </source>
</evidence>
<evidence type="ECO:0000313" key="5">
    <source>
        <dbReference type="Proteomes" id="UP000463700"/>
    </source>
</evidence>